<protein>
    <submittedName>
        <fullName evidence="2">Uncharacterized protein</fullName>
    </submittedName>
</protein>
<evidence type="ECO:0000313" key="2">
    <source>
        <dbReference type="EMBL" id="CAG9818133.1"/>
    </source>
</evidence>
<keyword evidence="3" id="KW-1185">Reference proteome</keyword>
<sequence length="260" mass="29302">MKPYAVVYFTKEDMYSEIPTSWLQNNDAGYWPNSMNPCKLMQKGVEPDKENWEVHQLKIVGFSETLDGARKKAADSEYSTSNEDSQDAGRGRRRKNPTDRMRNFVISSSEEETMTPPPSPKQTNIQKPISPDINSTDDEDNPNNVEVVAEGLLGGARKKTVYLIEKPQKESHNMKKQVSTLNKNSFDLNQTPTPPSQNEKSESEIQIDNFEDVEGPAITLETLNQEIVKLGTICLSNKKSLNSIYTRVNDGYGQPNNHDS</sequence>
<dbReference type="AlphaFoldDB" id="A0A9N9SFG1"/>
<evidence type="ECO:0000256" key="1">
    <source>
        <dbReference type="SAM" id="MobiDB-lite"/>
    </source>
</evidence>
<accession>A0A9N9SFG1</accession>
<gene>
    <name evidence="2" type="ORF">PHAECO_LOCUS5491</name>
</gene>
<feature type="region of interest" description="Disordered" evidence="1">
    <location>
        <begin position="70"/>
        <end position="143"/>
    </location>
</feature>
<name>A0A9N9SFG1_PHACE</name>
<feature type="region of interest" description="Disordered" evidence="1">
    <location>
        <begin position="168"/>
        <end position="204"/>
    </location>
</feature>
<reference evidence="2" key="2">
    <citation type="submission" date="2022-10" db="EMBL/GenBank/DDBJ databases">
        <authorList>
            <consortium name="ENA_rothamsted_submissions"/>
            <consortium name="culmorum"/>
            <person name="King R."/>
        </authorList>
    </citation>
    <scope>NUCLEOTIDE SEQUENCE</scope>
</reference>
<evidence type="ECO:0000313" key="3">
    <source>
        <dbReference type="Proteomes" id="UP001153737"/>
    </source>
</evidence>
<dbReference type="Proteomes" id="UP001153737">
    <property type="component" value="Chromosome 17"/>
</dbReference>
<dbReference type="EMBL" id="OU896723">
    <property type="protein sequence ID" value="CAG9818133.1"/>
    <property type="molecule type" value="Genomic_DNA"/>
</dbReference>
<organism evidence="2 3">
    <name type="scientific">Phaedon cochleariae</name>
    <name type="common">Mustard beetle</name>
    <dbReference type="NCBI Taxonomy" id="80249"/>
    <lineage>
        <taxon>Eukaryota</taxon>
        <taxon>Metazoa</taxon>
        <taxon>Ecdysozoa</taxon>
        <taxon>Arthropoda</taxon>
        <taxon>Hexapoda</taxon>
        <taxon>Insecta</taxon>
        <taxon>Pterygota</taxon>
        <taxon>Neoptera</taxon>
        <taxon>Endopterygota</taxon>
        <taxon>Coleoptera</taxon>
        <taxon>Polyphaga</taxon>
        <taxon>Cucujiformia</taxon>
        <taxon>Chrysomeloidea</taxon>
        <taxon>Chrysomelidae</taxon>
        <taxon>Chrysomelinae</taxon>
        <taxon>Chrysomelini</taxon>
        <taxon>Phaedon</taxon>
    </lineage>
</organism>
<reference evidence="2" key="1">
    <citation type="submission" date="2022-01" db="EMBL/GenBank/DDBJ databases">
        <authorList>
            <person name="King R."/>
        </authorList>
    </citation>
    <scope>NUCLEOTIDE SEQUENCE</scope>
</reference>
<proteinExistence type="predicted"/>
<dbReference type="OrthoDB" id="6771355at2759"/>
<feature type="compositionally biased region" description="Polar residues" evidence="1">
    <location>
        <begin position="176"/>
        <end position="191"/>
    </location>
</feature>